<accession>A0A166AM57</accession>
<name>A0A166AM57_EXIGL</name>
<organism evidence="4 5">
    <name type="scientific">Exidia glandulosa HHB12029</name>
    <dbReference type="NCBI Taxonomy" id="1314781"/>
    <lineage>
        <taxon>Eukaryota</taxon>
        <taxon>Fungi</taxon>
        <taxon>Dikarya</taxon>
        <taxon>Basidiomycota</taxon>
        <taxon>Agaricomycotina</taxon>
        <taxon>Agaricomycetes</taxon>
        <taxon>Auriculariales</taxon>
        <taxon>Exidiaceae</taxon>
        <taxon>Exidia</taxon>
    </lineage>
</organism>
<keyword evidence="2" id="KW-0067">ATP-binding</keyword>
<keyword evidence="5" id="KW-1185">Reference proteome</keyword>
<dbReference type="Proteomes" id="UP000077266">
    <property type="component" value="Unassembled WGS sequence"/>
</dbReference>
<proteinExistence type="predicted"/>
<dbReference type="InterPro" id="IPR000873">
    <property type="entry name" value="AMP-dep_synth/lig_dom"/>
</dbReference>
<feature type="domain" description="AMP-dependent synthetase/ligase" evidence="3">
    <location>
        <begin position="85"/>
        <end position="496"/>
    </location>
</feature>
<dbReference type="GO" id="GO:0004467">
    <property type="term" value="F:long-chain fatty acid-CoA ligase activity"/>
    <property type="evidence" value="ECO:0007669"/>
    <property type="project" value="TreeGrafter"/>
</dbReference>
<evidence type="ECO:0000259" key="3">
    <source>
        <dbReference type="Pfam" id="PF00501"/>
    </source>
</evidence>
<evidence type="ECO:0000313" key="5">
    <source>
        <dbReference type="Proteomes" id="UP000077266"/>
    </source>
</evidence>
<dbReference type="SUPFAM" id="SSF56801">
    <property type="entry name" value="Acetyl-CoA synthetase-like"/>
    <property type="match status" value="1"/>
</dbReference>
<keyword evidence="1" id="KW-0547">Nucleotide-binding</keyword>
<dbReference type="GO" id="GO:0005783">
    <property type="term" value="C:endoplasmic reticulum"/>
    <property type="evidence" value="ECO:0007669"/>
    <property type="project" value="TreeGrafter"/>
</dbReference>
<dbReference type="STRING" id="1314781.A0A166AM57"/>
<reference evidence="4 5" key="1">
    <citation type="journal article" date="2016" name="Mol. Biol. Evol.">
        <title>Comparative Genomics of Early-Diverging Mushroom-Forming Fungi Provides Insights into the Origins of Lignocellulose Decay Capabilities.</title>
        <authorList>
            <person name="Nagy L.G."/>
            <person name="Riley R."/>
            <person name="Tritt A."/>
            <person name="Adam C."/>
            <person name="Daum C."/>
            <person name="Floudas D."/>
            <person name="Sun H."/>
            <person name="Yadav J.S."/>
            <person name="Pangilinan J."/>
            <person name="Larsson K.H."/>
            <person name="Matsuura K."/>
            <person name="Barry K."/>
            <person name="Labutti K."/>
            <person name="Kuo R."/>
            <person name="Ohm R.A."/>
            <person name="Bhattacharya S.S."/>
            <person name="Shirouzu T."/>
            <person name="Yoshinaga Y."/>
            <person name="Martin F.M."/>
            <person name="Grigoriev I.V."/>
            <person name="Hibbett D.S."/>
        </authorList>
    </citation>
    <scope>NUCLEOTIDE SEQUENCE [LARGE SCALE GENOMIC DNA]</scope>
    <source>
        <strain evidence="4 5">HHB12029</strain>
    </source>
</reference>
<dbReference type="Pfam" id="PF00501">
    <property type="entry name" value="AMP-binding"/>
    <property type="match status" value="1"/>
</dbReference>
<dbReference type="PANTHER" id="PTHR43272">
    <property type="entry name" value="LONG-CHAIN-FATTY-ACID--COA LIGASE"/>
    <property type="match status" value="1"/>
</dbReference>
<evidence type="ECO:0000256" key="2">
    <source>
        <dbReference type="ARBA" id="ARBA00022840"/>
    </source>
</evidence>
<evidence type="ECO:0000256" key="1">
    <source>
        <dbReference type="ARBA" id="ARBA00022741"/>
    </source>
</evidence>
<evidence type="ECO:0000313" key="4">
    <source>
        <dbReference type="EMBL" id="KZV93329.1"/>
    </source>
</evidence>
<gene>
    <name evidence="4" type="ORF">EXIGLDRAFT_749174</name>
</gene>
<dbReference type="Gene3D" id="3.40.50.12780">
    <property type="entry name" value="N-terminal domain of ligase-like"/>
    <property type="match status" value="1"/>
</dbReference>
<protein>
    <submittedName>
        <fullName evidence="4">Acetyl-CoA synthetase-like protein</fullName>
    </submittedName>
</protein>
<dbReference type="InterPro" id="IPR020845">
    <property type="entry name" value="AMP-binding_CS"/>
</dbReference>
<dbReference type="GO" id="GO:0005524">
    <property type="term" value="F:ATP binding"/>
    <property type="evidence" value="ECO:0007669"/>
    <property type="project" value="UniProtKB-KW"/>
</dbReference>
<dbReference type="AlphaFoldDB" id="A0A166AM57"/>
<dbReference type="PROSITE" id="PS00455">
    <property type="entry name" value="AMP_BINDING"/>
    <property type="match status" value="1"/>
</dbReference>
<dbReference type="InterPro" id="IPR042099">
    <property type="entry name" value="ANL_N_sf"/>
</dbReference>
<dbReference type="EMBL" id="KV425991">
    <property type="protein sequence ID" value="KZV93329.1"/>
    <property type="molecule type" value="Genomic_DNA"/>
</dbReference>
<dbReference type="PANTHER" id="PTHR43272:SF33">
    <property type="entry name" value="AMP-BINDING DOMAIN-CONTAINING PROTEIN-RELATED"/>
    <property type="match status" value="1"/>
</dbReference>
<dbReference type="OrthoDB" id="1700726at2759"/>
<dbReference type="InParanoid" id="A0A166AM57"/>
<dbReference type="GO" id="GO:0016020">
    <property type="term" value="C:membrane"/>
    <property type="evidence" value="ECO:0007669"/>
    <property type="project" value="TreeGrafter"/>
</dbReference>
<sequence>MVLKFVPYPPDADLKRQGIALPDSKRPGQTAVYASAWWPSIQPTDYGVHVLADVFESGLSRGPQRALLGSRPRIPHSSPAKLERRYVWQSYGQVDARRRDLGSALYTLFRDGTLGGGDLPTIGVWMVNRSEWQIVDFAAHLYGLVSVALYDTLGPDAVEYVINHSEITVVFASEAHMPTVLNLAGQKCPKLRMIVCVDSLEPQARNALNAWGKEKGVKIVELAELEEQGRKARVEPPKVVPEQVYSICYTSGTTGNPKGAVLTHKSTVAAVSMWCHGVPLDEKDITVISYLPLAHIYGRIIELFITAVGGRIGYFSGDTQMLLDDLQILRPNYLPTVPRVINKIYAGIANMAKQPGLKGAMLRTAIQAKLQRFHATGDWTHPVWDRLVFRKVQQVAGGRIEGLACGSAPVAKDAYDLMKVAFAAMGVEGYGMTETNATITRTMPQDPEASGIAGSPHAFNHVKLVDVPSMGYSAEDKPYPRGELCVKGENCIKEYYKDAENTKKLIDEDGWLHTGDIASVDEVGRFRIIDRVKNIMKLAQGEYVGLERVENCYSACSLLQQVYVHGNSLREYLVGIVIPEPAPFVELVHRATNEKISPDDRAAMERAARDPRVVERVLQELDKEAKHNGLKGFEQIRNIHIELDPFTVENGLLTPTFKARRADVDKKYGPIFEGLYAAGIPARSAKGKGKGKL</sequence>